<gene>
    <name evidence="1" type="ORF">B4135_4160</name>
</gene>
<organism evidence="1 2">
    <name type="scientific">Caldibacillus debilis</name>
    <dbReference type="NCBI Taxonomy" id="301148"/>
    <lineage>
        <taxon>Bacteria</taxon>
        <taxon>Bacillati</taxon>
        <taxon>Bacillota</taxon>
        <taxon>Bacilli</taxon>
        <taxon>Bacillales</taxon>
        <taxon>Bacillaceae</taxon>
        <taxon>Caldibacillus</taxon>
    </lineage>
</organism>
<sequence length="117" mass="12653">MQPGKDRKDVPSPSVRPRKTWKGARAVSLLFCHWQGRIGTQAFIFEPGIHGDGGCPEAKIMASASIPILFPVEKMGKTTVSGPVLPQVYFLGGSSNEFKDSNNPWGSPFRCPHGEGS</sequence>
<accession>A0A150L6U2</accession>
<proteinExistence type="predicted"/>
<dbReference type="Proteomes" id="UP000075683">
    <property type="component" value="Unassembled WGS sequence"/>
</dbReference>
<name>A0A150L6U2_9BACI</name>
<evidence type="ECO:0000313" key="1">
    <source>
        <dbReference type="EMBL" id="KYD08004.1"/>
    </source>
</evidence>
<dbReference type="EMBL" id="LQYT01000143">
    <property type="protein sequence ID" value="KYD08004.1"/>
    <property type="molecule type" value="Genomic_DNA"/>
</dbReference>
<reference evidence="1 2" key="1">
    <citation type="submission" date="2016-01" db="EMBL/GenBank/DDBJ databases">
        <title>Draft Genome Sequences of Seven Thermophilic Sporeformers Isolated from Foods.</title>
        <authorList>
            <person name="Berendsen E.M."/>
            <person name="Wells-Bennik M.H."/>
            <person name="Krawcyk A.O."/>
            <person name="De Jong A."/>
            <person name="Holsappel S."/>
            <person name="Eijlander R.T."/>
            <person name="Kuipers O.P."/>
        </authorList>
    </citation>
    <scope>NUCLEOTIDE SEQUENCE [LARGE SCALE GENOMIC DNA]</scope>
    <source>
        <strain evidence="1 2">B4135</strain>
    </source>
</reference>
<comment type="caution">
    <text evidence="1">The sequence shown here is derived from an EMBL/GenBank/DDBJ whole genome shotgun (WGS) entry which is preliminary data.</text>
</comment>
<protein>
    <submittedName>
        <fullName evidence="1">Uncharacterized protein</fullName>
    </submittedName>
</protein>
<dbReference type="AlphaFoldDB" id="A0A150L6U2"/>
<evidence type="ECO:0000313" key="2">
    <source>
        <dbReference type="Proteomes" id="UP000075683"/>
    </source>
</evidence>